<evidence type="ECO:0000313" key="3">
    <source>
        <dbReference type="Proteomes" id="UP001233999"/>
    </source>
</evidence>
<feature type="compositionally biased region" description="Polar residues" evidence="1">
    <location>
        <begin position="128"/>
        <end position="149"/>
    </location>
</feature>
<organism evidence="2 3">
    <name type="scientific">Diploptera punctata</name>
    <name type="common">Pacific beetle cockroach</name>
    <dbReference type="NCBI Taxonomy" id="6984"/>
    <lineage>
        <taxon>Eukaryota</taxon>
        <taxon>Metazoa</taxon>
        <taxon>Ecdysozoa</taxon>
        <taxon>Arthropoda</taxon>
        <taxon>Hexapoda</taxon>
        <taxon>Insecta</taxon>
        <taxon>Pterygota</taxon>
        <taxon>Neoptera</taxon>
        <taxon>Polyneoptera</taxon>
        <taxon>Dictyoptera</taxon>
        <taxon>Blattodea</taxon>
        <taxon>Blaberoidea</taxon>
        <taxon>Blaberidae</taxon>
        <taxon>Diplopterinae</taxon>
        <taxon>Diploptera</taxon>
    </lineage>
</organism>
<dbReference type="AlphaFoldDB" id="A0AAD8AJE7"/>
<feature type="region of interest" description="Disordered" evidence="1">
    <location>
        <begin position="81"/>
        <end position="100"/>
    </location>
</feature>
<name>A0AAD8AJE7_DIPPU</name>
<gene>
    <name evidence="2" type="ORF">L9F63_009551</name>
</gene>
<protein>
    <submittedName>
        <fullName evidence="2">Uncharacterized protein</fullName>
    </submittedName>
</protein>
<comment type="caution">
    <text evidence="2">The sequence shown here is derived from an EMBL/GenBank/DDBJ whole genome shotgun (WGS) entry which is preliminary data.</text>
</comment>
<evidence type="ECO:0000313" key="2">
    <source>
        <dbReference type="EMBL" id="KAJ9600141.1"/>
    </source>
</evidence>
<feature type="compositionally biased region" description="Polar residues" evidence="1">
    <location>
        <begin position="193"/>
        <end position="203"/>
    </location>
</feature>
<dbReference type="Proteomes" id="UP001233999">
    <property type="component" value="Unassembled WGS sequence"/>
</dbReference>
<feature type="compositionally biased region" description="Polar residues" evidence="1">
    <location>
        <begin position="90"/>
        <end position="100"/>
    </location>
</feature>
<accession>A0AAD8AJE7</accession>
<reference evidence="2" key="2">
    <citation type="submission" date="2023-05" db="EMBL/GenBank/DDBJ databases">
        <authorList>
            <person name="Fouks B."/>
        </authorList>
    </citation>
    <scope>NUCLEOTIDE SEQUENCE</scope>
    <source>
        <strain evidence="2">Stay&amp;Tobe</strain>
        <tissue evidence="2">Testes</tissue>
    </source>
</reference>
<feature type="compositionally biased region" description="Basic and acidic residues" evidence="1">
    <location>
        <begin position="204"/>
        <end position="222"/>
    </location>
</feature>
<dbReference type="EMBL" id="JASPKZ010000446">
    <property type="protein sequence ID" value="KAJ9600141.1"/>
    <property type="molecule type" value="Genomic_DNA"/>
</dbReference>
<proteinExistence type="predicted"/>
<feature type="region of interest" description="Disordered" evidence="1">
    <location>
        <begin position="126"/>
        <end position="222"/>
    </location>
</feature>
<reference evidence="2" key="1">
    <citation type="journal article" date="2023" name="IScience">
        <title>Live-bearing cockroach genome reveals convergent evolutionary mechanisms linked to viviparity in insects and beyond.</title>
        <authorList>
            <person name="Fouks B."/>
            <person name="Harrison M.C."/>
            <person name="Mikhailova A.A."/>
            <person name="Marchal E."/>
            <person name="English S."/>
            <person name="Carruthers M."/>
            <person name="Jennings E.C."/>
            <person name="Chiamaka E.L."/>
            <person name="Frigard R.A."/>
            <person name="Pippel M."/>
            <person name="Attardo G.M."/>
            <person name="Benoit J.B."/>
            <person name="Bornberg-Bauer E."/>
            <person name="Tobe S.S."/>
        </authorList>
    </citation>
    <scope>NUCLEOTIDE SEQUENCE</scope>
    <source>
        <strain evidence="2">Stay&amp;Tobe</strain>
    </source>
</reference>
<keyword evidence="3" id="KW-1185">Reference proteome</keyword>
<evidence type="ECO:0000256" key="1">
    <source>
        <dbReference type="SAM" id="MobiDB-lite"/>
    </source>
</evidence>
<sequence>MPFMGKLSLINSRILPGSTETCLSNVDTFHSSIESDRITVIKQISSDSTSLVDENQELRKLPDNPVTSLIKQWDIDKFSTPQENVAVPKGNSNSPMKNMTNEQYFNESNSRQNSAQRNERMLEKQASIDETSTGSPRSRPDSQQLSDSGFVSPKNILPPIRPKSSVDRPPWILPPLTTRGKHSSQDSILEPYDTTNQSGTSPNNREDKSENDHEIQKSDSLQ</sequence>